<evidence type="ECO:0000256" key="8">
    <source>
        <dbReference type="RuleBase" id="RU362101"/>
    </source>
</evidence>
<dbReference type="InterPro" id="IPR004688">
    <property type="entry name" value="Ni/Co_transpt"/>
</dbReference>
<dbReference type="GO" id="GO:0015099">
    <property type="term" value="F:nickel cation transmembrane transporter activity"/>
    <property type="evidence" value="ECO:0007669"/>
    <property type="project" value="UniProtKB-UniRule"/>
</dbReference>
<feature type="compositionally biased region" description="Basic and acidic residues" evidence="9">
    <location>
        <begin position="385"/>
        <end position="404"/>
    </location>
</feature>
<dbReference type="GO" id="GO:0012505">
    <property type="term" value="C:endomembrane system"/>
    <property type="evidence" value="ECO:0007669"/>
    <property type="project" value="UniProtKB-SubCell"/>
</dbReference>
<dbReference type="AlphaFoldDB" id="A0AAV9VBM4"/>
<evidence type="ECO:0000256" key="7">
    <source>
        <dbReference type="ARBA" id="ARBA00023136"/>
    </source>
</evidence>
<dbReference type="PANTHER" id="PTHR31611">
    <property type="entry name" value="HIGH-AFFINITY NICKEL TRANSPORT PROTEIN NIC1"/>
    <property type="match status" value="1"/>
</dbReference>
<feature type="transmembrane region" description="Helical" evidence="8">
    <location>
        <begin position="332"/>
        <end position="352"/>
    </location>
</feature>
<organism evidence="10 11">
    <name type="scientific">Orbilia blumenaviensis</name>
    <dbReference type="NCBI Taxonomy" id="1796055"/>
    <lineage>
        <taxon>Eukaryota</taxon>
        <taxon>Fungi</taxon>
        <taxon>Dikarya</taxon>
        <taxon>Ascomycota</taxon>
        <taxon>Pezizomycotina</taxon>
        <taxon>Orbiliomycetes</taxon>
        <taxon>Orbiliales</taxon>
        <taxon>Orbiliaceae</taxon>
        <taxon>Orbilia</taxon>
    </lineage>
</organism>
<comment type="similarity">
    <text evidence="2 8">Belongs to the NiCoT transporter (TC 2.A.52) family.</text>
</comment>
<keyword evidence="7 8" id="KW-0472">Membrane</keyword>
<comment type="caution">
    <text evidence="10">The sequence shown here is derived from an EMBL/GenBank/DDBJ whole genome shotgun (WGS) entry which is preliminary data.</text>
</comment>
<feature type="transmembrane region" description="Helical" evidence="8">
    <location>
        <begin position="145"/>
        <end position="166"/>
    </location>
</feature>
<feature type="transmembrane region" description="Helical" evidence="8">
    <location>
        <begin position="97"/>
        <end position="125"/>
    </location>
</feature>
<keyword evidence="11" id="KW-1185">Reference proteome</keyword>
<protein>
    <recommendedName>
        <fullName evidence="8">Nickel/cobalt efflux system</fullName>
    </recommendedName>
</protein>
<evidence type="ECO:0000256" key="9">
    <source>
        <dbReference type="SAM" id="MobiDB-lite"/>
    </source>
</evidence>
<evidence type="ECO:0000313" key="11">
    <source>
        <dbReference type="Proteomes" id="UP001373714"/>
    </source>
</evidence>
<dbReference type="PANTHER" id="PTHR31611:SF0">
    <property type="entry name" value="HIGH-AFFINITY NICKEL TRANSPORT PROTEIN NIC1"/>
    <property type="match status" value="1"/>
</dbReference>
<evidence type="ECO:0000256" key="1">
    <source>
        <dbReference type="ARBA" id="ARBA00004127"/>
    </source>
</evidence>
<proteinExistence type="inferred from homology"/>
<feature type="transmembrane region" description="Helical" evidence="8">
    <location>
        <begin position="282"/>
        <end position="312"/>
    </location>
</feature>
<sequence>MAFKPLSRAKTRIESIHARTPYLRKFPLAAIWITLLLAFVNAVVWVGVGITLHYEPGLTGTAILSYTLGLRHALDADHICAIDLMTRRLVAAGQKPVTIGTFFSLGHSTIVIVTSIAVAATATAISGDFDRFSRIGGTIGTSVSAAFLIILALMNIYILVVLILQLRKIQRSGPGREGEDEVFKIRGAGILFPVLKKMFKLIDRPWKMYPLGVLFGLGFDTSSEIALLGIASIQAAKGTPIWIILIFPILFTSGMCLIDTIDGALMLVAYTSTSLAHDNVAVLYYSIVLSFVTCIVAVVIGTLQVLNLILHVAEPTGRFWDGVEGAGERYDVIGGCIVAAFVVVGVLSLLFYKKWREAFERKREGYARRVEGVDEEGGAGGSPKRSVEDDIDKILRDDDDRDDKKVVARVDCKGDDIGPIVATSSRV</sequence>
<dbReference type="Proteomes" id="UP001373714">
    <property type="component" value="Unassembled WGS sequence"/>
</dbReference>
<evidence type="ECO:0000256" key="6">
    <source>
        <dbReference type="ARBA" id="ARBA00022989"/>
    </source>
</evidence>
<evidence type="ECO:0000256" key="2">
    <source>
        <dbReference type="ARBA" id="ARBA00010892"/>
    </source>
</evidence>
<dbReference type="GO" id="GO:0005886">
    <property type="term" value="C:plasma membrane"/>
    <property type="evidence" value="ECO:0007669"/>
    <property type="project" value="UniProtKB-SubCell"/>
</dbReference>
<feature type="transmembrane region" description="Helical" evidence="8">
    <location>
        <begin position="241"/>
        <end position="270"/>
    </location>
</feature>
<evidence type="ECO:0000256" key="4">
    <source>
        <dbReference type="ARBA" id="ARBA00022596"/>
    </source>
</evidence>
<accession>A0AAV9VBM4</accession>
<keyword evidence="5 8" id="KW-0812">Transmembrane</keyword>
<keyword evidence="4" id="KW-0533">Nickel</keyword>
<reference evidence="10 11" key="1">
    <citation type="submission" date="2019-10" db="EMBL/GenBank/DDBJ databases">
        <authorList>
            <person name="Palmer J.M."/>
        </authorList>
    </citation>
    <scope>NUCLEOTIDE SEQUENCE [LARGE SCALE GENOMIC DNA]</scope>
    <source>
        <strain evidence="10 11">TWF730</strain>
    </source>
</reference>
<dbReference type="Pfam" id="PF03824">
    <property type="entry name" value="NicO"/>
    <property type="match status" value="1"/>
</dbReference>
<feature type="transmembrane region" description="Helical" evidence="8">
    <location>
        <begin position="29"/>
        <end position="52"/>
    </location>
</feature>
<feature type="region of interest" description="Disordered" evidence="9">
    <location>
        <begin position="373"/>
        <end position="404"/>
    </location>
</feature>
<evidence type="ECO:0000256" key="5">
    <source>
        <dbReference type="ARBA" id="ARBA00022692"/>
    </source>
</evidence>
<feature type="transmembrane region" description="Helical" evidence="8">
    <location>
        <begin position="208"/>
        <end position="235"/>
    </location>
</feature>
<comment type="subcellular location">
    <subcellularLocation>
        <location evidence="8">Cell membrane</location>
        <topology evidence="8">Multi-pass membrane protein</topology>
    </subcellularLocation>
    <subcellularLocation>
        <location evidence="1">Endomembrane system</location>
        <topology evidence="1">Multi-pass membrane protein</topology>
    </subcellularLocation>
</comment>
<keyword evidence="6 8" id="KW-1133">Transmembrane helix</keyword>
<gene>
    <name evidence="10" type="ORF">TWF730_007644</name>
</gene>
<dbReference type="InterPro" id="IPR011541">
    <property type="entry name" value="Ni/Co_transpt_high_affinity"/>
</dbReference>
<name>A0AAV9VBM4_9PEZI</name>
<dbReference type="EMBL" id="JAVHNS010000004">
    <property type="protein sequence ID" value="KAK6358296.1"/>
    <property type="molecule type" value="Genomic_DNA"/>
</dbReference>
<evidence type="ECO:0000256" key="3">
    <source>
        <dbReference type="ARBA" id="ARBA00022448"/>
    </source>
</evidence>
<evidence type="ECO:0000313" key="10">
    <source>
        <dbReference type="EMBL" id="KAK6358296.1"/>
    </source>
</evidence>
<keyword evidence="3 8" id="KW-0813">Transport</keyword>